<dbReference type="InterPro" id="IPR029058">
    <property type="entry name" value="AB_hydrolase_fold"/>
</dbReference>
<dbReference type="GO" id="GO:0008203">
    <property type="term" value="P:cholesterol metabolic process"/>
    <property type="evidence" value="ECO:0007669"/>
    <property type="project" value="UniProtKB-KW"/>
</dbReference>
<dbReference type="EC" id="1.1.3.6" evidence="12"/>
<dbReference type="Pfam" id="PF05199">
    <property type="entry name" value="GMC_oxred_C"/>
    <property type="match status" value="1"/>
</dbReference>
<dbReference type="GO" id="GO:0050660">
    <property type="term" value="F:flavin adenine dinucleotide binding"/>
    <property type="evidence" value="ECO:0007669"/>
    <property type="project" value="InterPro"/>
</dbReference>
<dbReference type="PROSITE" id="PS50206">
    <property type="entry name" value="RHODANESE_3"/>
    <property type="match status" value="1"/>
</dbReference>
<protein>
    <recommendedName>
        <fullName evidence="13">Cholesterol oxidase</fullName>
        <ecNumber evidence="12">1.1.3.6</ecNumber>
        <ecNumber evidence="10">5.3.3.1</ecNumber>
    </recommendedName>
    <alternativeName>
        <fullName evidence="14">Cholesterol isomerase</fullName>
    </alternativeName>
</protein>
<dbReference type="InterPro" id="IPR052542">
    <property type="entry name" value="Cholesterol_Oxidase"/>
</dbReference>
<keyword evidence="5" id="KW-0560">Oxidoreductase</keyword>
<dbReference type="OrthoDB" id="9974421at2759"/>
<comment type="pathway">
    <text evidence="11">Steroid metabolism; cholesterol degradation.</text>
</comment>
<evidence type="ECO:0000256" key="5">
    <source>
        <dbReference type="ARBA" id="ARBA00023002"/>
    </source>
</evidence>
<keyword evidence="4" id="KW-0274">FAD</keyword>
<dbReference type="InterPro" id="IPR003953">
    <property type="entry name" value="FAD-dep_OxRdtase_2_FAD-bd"/>
</dbReference>
<comment type="caution">
    <text evidence="16">The sequence shown here is derived from an EMBL/GenBank/DDBJ whole genome shotgun (WGS) entry which is preliminary data.</text>
</comment>
<dbReference type="GO" id="GO:0004769">
    <property type="term" value="F:steroid Delta-isomerase activity"/>
    <property type="evidence" value="ECO:0007669"/>
    <property type="project" value="UniProtKB-EC"/>
</dbReference>
<evidence type="ECO:0000256" key="10">
    <source>
        <dbReference type="ARBA" id="ARBA00038856"/>
    </source>
</evidence>
<dbReference type="EMBL" id="CAJVPI010000049">
    <property type="protein sequence ID" value="CAG8466797.1"/>
    <property type="molecule type" value="Genomic_DNA"/>
</dbReference>
<keyword evidence="17" id="KW-1185">Reference proteome</keyword>
<evidence type="ECO:0000313" key="16">
    <source>
        <dbReference type="EMBL" id="CAG8466797.1"/>
    </source>
</evidence>
<evidence type="ECO:0000256" key="12">
    <source>
        <dbReference type="ARBA" id="ARBA00049723"/>
    </source>
</evidence>
<evidence type="ECO:0000256" key="13">
    <source>
        <dbReference type="ARBA" id="ARBA00049744"/>
    </source>
</evidence>
<dbReference type="InterPro" id="IPR007867">
    <property type="entry name" value="GMC_OxRtase_C"/>
</dbReference>
<dbReference type="PANTHER" id="PTHR47470">
    <property type="entry name" value="CHOLESTEROL OXIDASE"/>
    <property type="match status" value="1"/>
</dbReference>
<dbReference type="SUPFAM" id="SSF51905">
    <property type="entry name" value="FAD/NAD(P)-binding domain"/>
    <property type="match status" value="1"/>
</dbReference>
<comment type="cofactor">
    <cofactor evidence="1">
        <name>FAD</name>
        <dbReference type="ChEBI" id="CHEBI:57692"/>
    </cofactor>
</comment>
<dbReference type="Pfam" id="PF00890">
    <property type="entry name" value="FAD_binding_2"/>
    <property type="match status" value="1"/>
</dbReference>
<evidence type="ECO:0000256" key="11">
    <source>
        <dbReference type="ARBA" id="ARBA00049645"/>
    </source>
</evidence>
<dbReference type="InterPro" id="IPR036188">
    <property type="entry name" value="FAD/NAD-bd_sf"/>
</dbReference>
<organism evidence="16 17">
    <name type="scientific">Paraglomus brasilianum</name>
    <dbReference type="NCBI Taxonomy" id="144538"/>
    <lineage>
        <taxon>Eukaryota</taxon>
        <taxon>Fungi</taxon>
        <taxon>Fungi incertae sedis</taxon>
        <taxon>Mucoromycota</taxon>
        <taxon>Glomeromycotina</taxon>
        <taxon>Glomeromycetes</taxon>
        <taxon>Paraglomerales</taxon>
        <taxon>Paraglomeraceae</taxon>
        <taxon>Paraglomus</taxon>
    </lineage>
</organism>
<dbReference type="InterPro" id="IPR001763">
    <property type="entry name" value="Rhodanese-like_dom"/>
</dbReference>
<keyword evidence="3" id="KW-0285">Flavoprotein</keyword>
<dbReference type="InterPro" id="IPR000172">
    <property type="entry name" value="GMC_OxRdtase_N"/>
</dbReference>
<keyword evidence="8" id="KW-0753">Steroid metabolism</keyword>
<dbReference type="PANTHER" id="PTHR47470:SF1">
    <property type="entry name" value="FAD-DEPENDENT OXIDOREDUCTASE 2 FAD BINDING DOMAIN-CONTAINING PROTEIN"/>
    <property type="match status" value="1"/>
</dbReference>
<dbReference type="Gene3D" id="3.40.50.1820">
    <property type="entry name" value="alpha/beta hydrolase"/>
    <property type="match status" value="1"/>
</dbReference>
<keyword evidence="6" id="KW-0443">Lipid metabolism</keyword>
<feature type="domain" description="Rhodanese" evidence="15">
    <location>
        <begin position="18"/>
        <end position="60"/>
    </location>
</feature>
<gene>
    <name evidence="16" type="ORF">PBRASI_LOCUS871</name>
</gene>
<accession>A0A9N8Z3S1</accession>
<evidence type="ECO:0000256" key="4">
    <source>
        <dbReference type="ARBA" id="ARBA00022827"/>
    </source>
</evidence>
<sequence length="1199" mass="134945">MYKHISKPVSHLQEHYDVVVIGSGYGGAIAASRMSRANKRVALLEKGKERWPGEYPETLSECLKDIQIHSKAGHQGKKTGMYQFYHGNDQEAYVACGLGGTSLVNANVALEADELTWRREKAWPAEIYADHNNGKITQAYKRVEQMLEPNVYPSHWPELPKLKVFEEQARLMGSEFNENFRRVPITVHFENRVNNAGVRQHKSTLTGNDATGINDGSKNSTLMNYIPDAWNHGAEIFCEIEVKKIKKNEKTGLWVVYYEWLGDGRPHFGEKNSQSLMFVTAEVVFVAAGTFGTNEIMMRSKAHGLPISKELGKGFSGNGDILGFAYNCDRFVNGVGASSRGKNTDPVGPCITGIIDMRKKDNAFDGYVIEEGVCPLAAARFFSLHLKLAYKTTGDSANLSISQKFRGTWRDFVPGSALGRTQVFLVMSHDDQQGKLELEDDRLKIEFPDVGKTDQVKHINKVLSDASHAVGGTYVHSPVWSSLFKKSLVTVHPIGGCVMGDDSTEGVVNYKGQVFKGDAEFSTEVHDGLYVCDAAVIPTSLGVNPFYTISALCELICERAAEDRGWHINYDLPKQPIDFDNPLVVYPNNKTRHKSIVNADGGLSFTEVMQGYFSTEIVDPEAFITAEDQAQSSESRMQFLLTIIAYDYDTLTSIDNQTADIVGTVSCRALSPDPLMVTSGKFRIYVEDNSHVDSARMMYNMNLVDTGGKQYTFEGFKFVKNSNIFNAWKQTSTLYVTVKTFNEPRKIIGLGILRIGVCNFLDQLTTLEATGQTEWSKLRTYFTFLKYFFTRFLDHYIPAFLPLEYPEDSIPVYNNQKSYSLQDRIEESYTFTAKDGVIGKLRRYRLRGRNLKAPVLLVHGAAMTHEMWTTDLQKNNLCDYLLEQDYDVWLIDYRLSPTVRASQEQHTLDDLASDIAAGVNKVREVCRVEKIAVISHCLGSMATFIGLLTGEIVGVGSFIASQVGMHPIPSLFNKVKNATGLLHVFRGLLGQKFFDVRTSRDTNVLNKFLDFIFRFLPFGRGQFCRNALCHRATFCYGPLYRHENINEHLHNDQHLFFGTVNITTMAHASLVLKKEKLVKASGEDIYVNEKNIRDKLNFPIAFVCGEKNAVFDPESTKRSYDLLMHVNGEDLYDRHVVNDHGHLDVWWSNKSKDVTFGWVKSRLEATAAHFYYPSQKVPTVPNGNGKTYANGSLRSRRTN</sequence>
<dbReference type="EC" id="5.3.3.1" evidence="10"/>
<evidence type="ECO:0000313" key="17">
    <source>
        <dbReference type="Proteomes" id="UP000789739"/>
    </source>
</evidence>
<evidence type="ECO:0000256" key="14">
    <source>
        <dbReference type="ARBA" id="ARBA00049778"/>
    </source>
</evidence>
<evidence type="ECO:0000256" key="7">
    <source>
        <dbReference type="ARBA" id="ARBA00023166"/>
    </source>
</evidence>
<evidence type="ECO:0000259" key="15">
    <source>
        <dbReference type="PROSITE" id="PS50206"/>
    </source>
</evidence>
<evidence type="ECO:0000256" key="6">
    <source>
        <dbReference type="ARBA" id="ARBA00023098"/>
    </source>
</evidence>
<keyword evidence="9" id="KW-0413">Isomerase</keyword>
<dbReference type="SUPFAM" id="SSF53474">
    <property type="entry name" value="alpha/beta-Hydrolases"/>
    <property type="match status" value="1"/>
</dbReference>
<dbReference type="GO" id="GO:0016995">
    <property type="term" value="F:cholesterol oxidase activity"/>
    <property type="evidence" value="ECO:0007669"/>
    <property type="project" value="UniProtKB-EC"/>
</dbReference>
<keyword evidence="2" id="KW-0153">Cholesterol metabolism</keyword>
<dbReference type="Gene3D" id="3.50.50.60">
    <property type="entry name" value="FAD/NAD(P)-binding domain"/>
    <property type="match status" value="3"/>
</dbReference>
<evidence type="ECO:0000256" key="2">
    <source>
        <dbReference type="ARBA" id="ARBA00022548"/>
    </source>
</evidence>
<dbReference type="Proteomes" id="UP000789739">
    <property type="component" value="Unassembled WGS sequence"/>
</dbReference>
<dbReference type="AlphaFoldDB" id="A0A9N8Z3S1"/>
<keyword evidence="7" id="KW-1207">Sterol metabolism</keyword>
<evidence type="ECO:0000256" key="3">
    <source>
        <dbReference type="ARBA" id="ARBA00022630"/>
    </source>
</evidence>
<evidence type="ECO:0000256" key="8">
    <source>
        <dbReference type="ARBA" id="ARBA00023221"/>
    </source>
</evidence>
<dbReference type="Pfam" id="PF00732">
    <property type="entry name" value="GMC_oxred_N"/>
    <property type="match status" value="1"/>
</dbReference>
<name>A0A9N8Z3S1_9GLOM</name>
<evidence type="ECO:0000256" key="9">
    <source>
        <dbReference type="ARBA" id="ARBA00023235"/>
    </source>
</evidence>
<reference evidence="16" key="1">
    <citation type="submission" date="2021-06" db="EMBL/GenBank/DDBJ databases">
        <authorList>
            <person name="Kallberg Y."/>
            <person name="Tangrot J."/>
            <person name="Rosling A."/>
        </authorList>
    </citation>
    <scope>NUCLEOTIDE SEQUENCE</scope>
    <source>
        <strain evidence="16">BR232B</strain>
    </source>
</reference>
<proteinExistence type="predicted"/>
<evidence type="ECO:0000256" key="1">
    <source>
        <dbReference type="ARBA" id="ARBA00001974"/>
    </source>
</evidence>